<dbReference type="GO" id="GO:0007165">
    <property type="term" value="P:signal transduction"/>
    <property type="evidence" value="ECO:0007669"/>
    <property type="project" value="TreeGrafter"/>
</dbReference>
<evidence type="ECO:0000256" key="6">
    <source>
        <dbReference type="PIRSR" id="PIRSR600760-2"/>
    </source>
</evidence>
<evidence type="ECO:0000256" key="2">
    <source>
        <dbReference type="ARBA" id="ARBA00001946"/>
    </source>
</evidence>
<comment type="caution">
    <text evidence="8">The sequence shown here is derived from an EMBL/GenBank/DDBJ whole genome shotgun (WGS) entry which is preliminary data.</text>
</comment>
<name>A0A8J3FLV3_9ACTN</name>
<accession>A0A8J3FLV3</accession>
<proteinExistence type="inferred from homology"/>
<dbReference type="InterPro" id="IPR033942">
    <property type="entry name" value="IMPase"/>
</dbReference>
<feature type="binding site" evidence="6">
    <location>
        <position position="104"/>
    </location>
    <ligand>
        <name>Mg(2+)</name>
        <dbReference type="ChEBI" id="CHEBI:18420"/>
        <label>1</label>
        <note>catalytic</note>
    </ligand>
</feature>
<keyword evidence="4 7" id="KW-0378">Hydrolase</keyword>
<gene>
    <name evidence="8" type="primary">suhB</name>
    <name evidence="8" type="ORF">GCM10010124_34520</name>
</gene>
<dbReference type="EC" id="3.1.3.25" evidence="7"/>
<dbReference type="InterPro" id="IPR000760">
    <property type="entry name" value="Inositol_monophosphatase-like"/>
</dbReference>
<dbReference type="PROSITE" id="PS00629">
    <property type="entry name" value="IMP_1"/>
    <property type="match status" value="1"/>
</dbReference>
<feature type="binding site" evidence="6">
    <location>
        <position position="85"/>
    </location>
    <ligand>
        <name>Mg(2+)</name>
        <dbReference type="ChEBI" id="CHEBI:18420"/>
        <label>1</label>
        <note>catalytic</note>
    </ligand>
</feature>
<sequence length="282" mass="28145">MHTAGQGRAATPDMPGPAALAPLRDLAVAVVTAAAGTARRMQAGVGGVGTKSTPTDVVTAADRAVERQVVAALRAARPDDAVRGEEYGTAGAADAEVAWVLDPIDGTVNYLYGLPHYAISLAAEVGGVPAVGVVHEPVSGRWWTAVRGGGAFADGRRLAGSRVTDLGQALVGTGFAYAAATRRRQAAVLATVLPAVRDIRRLGSAATDLCLAAEGALDAYYESGLAPWDLAAGGLVAAEAGLRVTGLAGEPAGAAMVVAAPPALHGPLHDLLLAARAEGAAA</sequence>
<keyword evidence="5 6" id="KW-0460">Magnesium</keyword>
<evidence type="ECO:0000256" key="5">
    <source>
        <dbReference type="ARBA" id="ARBA00022842"/>
    </source>
</evidence>
<dbReference type="SUPFAM" id="SSF56655">
    <property type="entry name" value="Carbohydrate phosphatase"/>
    <property type="match status" value="1"/>
</dbReference>
<dbReference type="EMBL" id="BMQC01000015">
    <property type="protein sequence ID" value="GGK38799.1"/>
    <property type="molecule type" value="Genomic_DNA"/>
</dbReference>
<dbReference type="CDD" id="cd01639">
    <property type="entry name" value="IMPase"/>
    <property type="match status" value="1"/>
</dbReference>
<dbReference type="Gene3D" id="3.30.540.10">
    <property type="entry name" value="Fructose-1,6-Bisphosphatase, subunit A, domain 1"/>
    <property type="match status" value="1"/>
</dbReference>
<organism evidence="8 9">
    <name type="scientific">Pilimelia terevasa</name>
    <dbReference type="NCBI Taxonomy" id="53372"/>
    <lineage>
        <taxon>Bacteria</taxon>
        <taxon>Bacillati</taxon>
        <taxon>Actinomycetota</taxon>
        <taxon>Actinomycetes</taxon>
        <taxon>Micromonosporales</taxon>
        <taxon>Micromonosporaceae</taxon>
        <taxon>Pilimelia</taxon>
    </lineage>
</organism>
<evidence type="ECO:0000313" key="8">
    <source>
        <dbReference type="EMBL" id="GGK38799.1"/>
    </source>
</evidence>
<keyword evidence="3 6" id="KW-0479">Metal-binding</keyword>
<dbReference type="Proteomes" id="UP000662200">
    <property type="component" value="Unassembled WGS sequence"/>
</dbReference>
<feature type="binding site" evidence="6">
    <location>
        <position position="105"/>
    </location>
    <ligand>
        <name>Mg(2+)</name>
        <dbReference type="ChEBI" id="CHEBI:18420"/>
        <label>1</label>
        <note>catalytic</note>
    </ligand>
</feature>
<evidence type="ECO:0000256" key="3">
    <source>
        <dbReference type="ARBA" id="ARBA00022723"/>
    </source>
</evidence>
<comment type="cofactor">
    <cofactor evidence="2 6 7">
        <name>Mg(2+)</name>
        <dbReference type="ChEBI" id="CHEBI:18420"/>
    </cofactor>
</comment>
<reference evidence="8" key="1">
    <citation type="journal article" date="2014" name="Int. J. Syst. Evol. Microbiol.">
        <title>Complete genome sequence of Corynebacterium casei LMG S-19264T (=DSM 44701T), isolated from a smear-ripened cheese.</title>
        <authorList>
            <consortium name="US DOE Joint Genome Institute (JGI-PGF)"/>
            <person name="Walter F."/>
            <person name="Albersmeier A."/>
            <person name="Kalinowski J."/>
            <person name="Ruckert C."/>
        </authorList>
    </citation>
    <scope>NUCLEOTIDE SEQUENCE</scope>
    <source>
        <strain evidence="8">JCM 3091</strain>
    </source>
</reference>
<evidence type="ECO:0000256" key="7">
    <source>
        <dbReference type="RuleBase" id="RU364068"/>
    </source>
</evidence>
<feature type="binding site" evidence="6">
    <location>
        <position position="229"/>
    </location>
    <ligand>
        <name>Mg(2+)</name>
        <dbReference type="ChEBI" id="CHEBI:18420"/>
        <label>1</label>
        <note>catalytic</note>
    </ligand>
</feature>
<dbReference type="GO" id="GO:0008934">
    <property type="term" value="F:inositol monophosphate 1-phosphatase activity"/>
    <property type="evidence" value="ECO:0007669"/>
    <property type="project" value="InterPro"/>
</dbReference>
<comment type="catalytic activity">
    <reaction evidence="1 7">
        <text>a myo-inositol phosphate + H2O = myo-inositol + phosphate</text>
        <dbReference type="Rhea" id="RHEA:24056"/>
        <dbReference type="ChEBI" id="CHEBI:15377"/>
        <dbReference type="ChEBI" id="CHEBI:17268"/>
        <dbReference type="ChEBI" id="CHEBI:43474"/>
        <dbReference type="ChEBI" id="CHEBI:84139"/>
        <dbReference type="EC" id="3.1.3.25"/>
    </reaction>
</comment>
<dbReference type="PRINTS" id="PR00377">
    <property type="entry name" value="IMPHPHTASES"/>
</dbReference>
<reference evidence="8" key="2">
    <citation type="submission" date="2020-09" db="EMBL/GenBank/DDBJ databases">
        <authorList>
            <person name="Sun Q."/>
            <person name="Ohkuma M."/>
        </authorList>
    </citation>
    <scope>NUCLEOTIDE SEQUENCE</scope>
    <source>
        <strain evidence="8">JCM 3091</strain>
    </source>
</reference>
<dbReference type="InterPro" id="IPR020583">
    <property type="entry name" value="Inositol_monoP_metal-BS"/>
</dbReference>
<feature type="binding site" evidence="6">
    <location>
        <position position="102"/>
    </location>
    <ligand>
        <name>Mg(2+)</name>
        <dbReference type="ChEBI" id="CHEBI:18420"/>
        <label>1</label>
        <note>catalytic</note>
    </ligand>
</feature>
<dbReference type="PANTHER" id="PTHR20854">
    <property type="entry name" value="INOSITOL MONOPHOSPHATASE"/>
    <property type="match status" value="1"/>
</dbReference>
<dbReference type="GO" id="GO:0006020">
    <property type="term" value="P:inositol metabolic process"/>
    <property type="evidence" value="ECO:0007669"/>
    <property type="project" value="TreeGrafter"/>
</dbReference>
<dbReference type="AlphaFoldDB" id="A0A8J3FLV3"/>
<comment type="similarity">
    <text evidence="7">Belongs to the inositol monophosphatase superfamily.</text>
</comment>
<dbReference type="PANTHER" id="PTHR20854:SF4">
    <property type="entry name" value="INOSITOL-1-MONOPHOSPHATASE-RELATED"/>
    <property type="match status" value="1"/>
</dbReference>
<keyword evidence="9" id="KW-1185">Reference proteome</keyword>
<dbReference type="Gene3D" id="3.40.190.80">
    <property type="match status" value="1"/>
</dbReference>
<evidence type="ECO:0000256" key="4">
    <source>
        <dbReference type="ARBA" id="ARBA00022801"/>
    </source>
</evidence>
<protein>
    <recommendedName>
        <fullName evidence="7">Inositol-1-monophosphatase</fullName>
        <ecNumber evidence="7">3.1.3.25</ecNumber>
    </recommendedName>
</protein>
<evidence type="ECO:0000313" key="9">
    <source>
        <dbReference type="Proteomes" id="UP000662200"/>
    </source>
</evidence>
<evidence type="ECO:0000256" key="1">
    <source>
        <dbReference type="ARBA" id="ARBA00001033"/>
    </source>
</evidence>
<dbReference type="Pfam" id="PF00459">
    <property type="entry name" value="Inositol_P"/>
    <property type="match status" value="1"/>
</dbReference>
<dbReference type="GO" id="GO:0046872">
    <property type="term" value="F:metal ion binding"/>
    <property type="evidence" value="ECO:0007669"/>
    <property type="project" value="UniProtKB-KW"/>
</dbReference>